<evidence type="ECO:0000256" key="1">
    <source>
        <dbReference type="SAM" id="MobiDB-lite"/>
    </source>
</evidence>
<dbReference type="EMBL" id="ANOG01000665">
    <property type="protein sequence ID" value="EMI18442.1"/>
    <property type="molecule type" value="Genomic_DNA"/>
</dbReference>
<gene>
    <name evidence="2" type="ORF">RMSM_04629</name>
</gene>
<accession>M5RSS7</accession>
<reference evidence="2 3" key="1">
    <citation type="journal article" date="2013" name="Mar. Genomics">
        <title>Expression of sulfatases in Rhodopirellula baltica and the diversity of sulfatases in the genus Rhodopirellula.</title>
        <authorList>
            <person name="Wegner C.E."/>
            <person name="Richter-Heitmann T."/>
            <person name="Klindworth A."/>
            <person name="Klockow C."/>
            <person name="Richter M."/>
            <person name="Achstetter T."/>
            <person name="Glockner F.O."/>
            <person name="Harder J."/>
        </authorList>
    </citation>
    <scope>NUCLEOTIDE SEQUENCE [LARGE SCALE GENOMIC DNA]</scope>
    <source>
        <strain evidence="2 3">SM1</strain>
    </source>
</reference>
<feature type="compositionally biased region" description="Low complexity" evidence="1">
    <location>
        <begin position="12"/>
        <end position="22"/>
    </location>
</feature>
<proteinExistence type="predicted"/>
<organism evidence="2 3">
    <name type="scientific">Rhodopirellula maiorica SM1</name>
    <dbReference type="NCBI Taxonomy" id="1265738"/>
    <lineage>
        <taxon>Bacteria</taxon>
        <taxon>Pseudomonadati</taxon>
        <taxon>Planctomycetota</taxon>
        <taxon>Planctomycetia</taxon>
        <taxon>Pirellulales</taxon>
        <taxon>Pirellulaceae</taxon>
        <taxon>Novipirellula</taxon>
    </lineage>
</organism>
<keyword evidence="3" id="KW-1185">Reference proteome</keyword>
<protein>
    <submittedName>
        <fullName evidence="2">Uncharacterized protein</fullName>
    </submittedName>
</protein>
<comment type="caution">
    <text evidence="2">The sequence shown here is derived from an EMBL/GenBank/DDBJ whole genome shotgun (WGS) entry which is preliminary data.</text>
</comment>
<dbReference type="AlphaFoldDB" id="M5RSS7"/>
<evidence type="ECO:0000313" key="2">
    <source>
        <dbReference type="EMBL" id="EMI18442.1"/>
    </source>
</evidence>
<feature type="region of interest" description="Disordered" evidence="1">
    <location>
        <begin position="1"/>
        <end position="68"/>
    </location>
</feature>
<dbReference type="Proteomes" id="UP000011991">
    <property type="component" value="Unassembled WGS sequence"/>
</dbReference>
<evidence type="ECO:0000313" key="3">
    <source>
        <dbReference type="Proteomes" id="UP000011991"/>
    </source>
</evidence>
<name>M5RSS7_9BACT</name>
<dbReference type="PATRIC" id="fig|1265738.3.peg.4651"/>
<sequence length="84" mass="9293">MHHVVISLDSPSTVASTDSVDASADDQMEAATVDPKRRTDAKTPPSRRKRQSASAAEGKRKWEFEYSVPQDDQSVKNFALTTQE</sequence>